<evidence type="ECO:0008006" key="4">
    <source>
        <dbReference type="Google" id="ProtNLM"/>
    </source>
</evidence>
<feature type="region of interest" description="Disordered" evidence="1">
    <location>
        <begin position="232"/>
        <end position="281"/>
    </location>
</feature>
<proteinExistence type="predicted"/>
<dbReference type="RefSeq" id="WP_074860805.1">
    <property type="nucleotide sequence ID" value="NZ_CP014227.1"/>
</dbReference>
<dbReference type="AlphaFoldDB" id="A0AAX2H130"/>
<name>A0AAX2H130_9FLAO</name>
<accession>A0AAX2H130</accession>
<feature type="compositionally biased region" description="Basic and acidic residues" evidence="1">
    <location>
        <begin position="242"/>
        <end position="266"/>
    </location>
</feature>
<dbReference type="Proteomes" id="UP000215539">
    <property type="component" value="Chromosome 1"/>
</dbReference>
<reference evidence="2 3" key="1">
    <citation type="submission" date="2017-06" db="EMBL/GenBank/DDBJ databases">
        <authorList>
            <consortium name="Pathogen Informatics"/>
        </authorList>
    </citation>
    <scope>NUCLEOTIDE SEQUENCE [LARGE SCALE GENOMIC DNA]</scope>
    <source>
        <strain evidence="2 3">NCTC12947</strain>
    </source>
</reference>
<gene>
    <name evidence="2" type="ORF">SAMEA44541418_02206</name>
</gene>
<evidence type="ECO:0000256" key="1">
    <source>
        <dbReference type="SAM" id="MobiDB-lite"/>
    </source>
</evidence>
<dbReference type="EMBL" id="LT906449">
    <property type="protein sequence ID" value="SNV15963.1"/>
    <property type="molecule type" value="Genomic_DNA"/>
</dbReference>
<evidence type="ECO:0000313" key="2">
    <source>
        <dbReference type="EMBL" id="SNV15963.1"/>
    </source>
</evidence>
<feature type="compositionally biased region" description="Basic residues" evidence="1">
    <location>
        <begin position="232"/>
        <end position="241"/>
    </location>
</feature>
<evidence type="ECO:0000313" key="3">
    <source>
        <dbReference type="Proteomes" id="UP000215539"/>
    </source>
</evidence>
<sequence length="281" mass="31700">MALKIKGLNIKNLQNHEHYGFVTEIKLILDAANIESLATLLGRFSALVEEENKSLELIVKSEHTQQLASLDKATDQLYRGLSAAVSAASYSPVKEENEAGTLLRILIKTYGRVTSESYESQHSKIENLLQDMRSDKYKVAVKKIAIGKWLDWLEDADRKFMELYRTRRDEKATVKKDFRSVKAVRADIDGVYREVIEHLNAIAVLQPSEEISKIVSRINVLIEKLTALKASRKTRKNNTKNKKSDNGDKGENTEKQDAPQDKKDAPQTDPTHPQGEGEPKA</sequence>
<dbReference type="InterPro" id="IPR046228">
    <property type="entry name" value="DUF6261"/>
</dbReference>
<protein>
    <recommendedName>
        <fullName evidence="4">Hemagglutinin</fullName>
    </recommendedName>
</protein>
<organism evidence="2 3">
    <name type="scientific">Capnocytophaga haemolytica</name>
    <dbReference type="NCBI Taxonomy" id="45243"/>
    <lineage>
        <taxon>Bacteria</taxon>
        <taxon>Pseudomonadati</taxon>
        <taxon>Bacteroidota</taxon>
        <taxon>Flavobacteriia</taxon>
        <taxon>Flavobacteriales</taxon>
        <taxon>Flavobacteriaceae</taxon>
        <taxon>Capnocytophaga</taxon>
    </lineage>
</organism>
<dbReference type="Pfam" id="PF19775">
    <property type="entry name" value="DUF6261"/>
    <property type="match status" value="1"/>
</dbReference>